<feature type="domain" description="Pili assembly chaperone N-terminal" evidence="9">
    <location>
        <begin position="25"/>
        <end position="142"/>
    </location>
</feature>
<evidence type="ECO:0000256" key="7">
    <source>
        <dbReference type="RuleBase" id="RU003918"/>
    </source>
</evidence>
<keyword evidence="5" id="KW-0574">Periplasm</keyword>
<dbReference type="Proteomes" id="UP000032874">
    <property type="component" value="Unassembled WGS sequence"/>
</dbReference>
<dbReference type="STRING" id="55207.KP22_19945"/>
<comment type="caution">
    <text evidence="11">The sequence shown here is derived from an EMBL/GenBank/DDBJ whole genome shotgun (WGS) entry which is preliminary data.</text>
</comment>
<evidence type="ECO:0000256" key="2">
    <source>
        <dbReference type="ARBA" id="ARBA00007399"/>
    </source>
</evidence>
<dbReference type="InterPro" id="IPR036316">
    <property type="entry name" value="Pili_assmbl_chap_C_dom_sf"/>
</dbReference>
<keyword evidence="13" id="KW-1185">Reference proteome</keyword>
<evidence type="ECO:0000256" key="5">
    <source>
        <dbReference type="ARBA" id="ARBA00022764"/>
    </source>
</evidence>
<dbReference type="SUPFAM" id="SSF49354">
    <property type="entry name" value="PapD-like"/>
    <property type="match status" value="1"/>
</dbReference>
<dbReference type="InterPro" id="IPR018046">
    <property type="entry name" value="Pili_assmbl_chaperone_CS"/>
</dbReference>
<dbReference type="Pfam" id="PF02753">
    <property type="entry name" value="PapD_C"/>
    <property type="match status" value="1"/>
</dbReference>
<accession>A0A093SGK1</accession>
<dbReference type="EMBL" id="JQHM01000019">
    <property type="protein sequence ID" value="KFX00499.1"/>
    <property type="molecule type" value="Genomic_DNA"/>
</dbReference>
<evidence type="ECO:0000256" key="6">
    <source>
        <dbReference type="ARBA" id="ARBA00023186"/>
    </source>
</evidence>
<dbReference type="Gene3D" id="2.60.40.10">
    <property type="entry name" value="Immunoglobulins"/>
    <property type="match status" value="2"/>
</dbReference>
<gene>
    <name evidence="12" type="ORF">JV35_19260</name>
    <name evidence="11" type="ORF">KP22_19945</name>
</gene>
<evidence type="ECO:0000313" key="13">
    <source>
        <dbReference type="Proteomes" id="UP000032869"/>
    </source>
</evidence>
<dbReference type="eggNOG" id="COG3121">
    <property type="taxonomic scope" value="Bacteria"/>
</dbReference>
<evidence type="ECO:0000313" key="11">
    <source>
        <dbReference type="EMBL" id="KFX00499.1"/>
    </source>
</evidence>
<dbReference type="InterPro" id="IPR008962">
    <property type="entry name" value="PapD-like_sf"/>
</dbReference>
<keyword evidence="4 8" id="KW-0732">Signal</keyword>
<organism evidence="11 14">
    <name type="scientific">Pectobacterium betavasculorum</name>
    <dbReference type="NCBI Taxonomy" id="55207"/>
    <lineage>
        <taxon>Bacteria</taxon>
        <taxon>Pseudomonadati</taxon>
        <taxon>Pseudomonadota</taxon>
        <taxon>Gammaproteobacteria</taxon>
        <taxon>Enterobacterales</taxon>
        <taxon>Pectobacteriaceae</taxon>
        <taxon>Pectobacterium</taxon>
    </lineage>
</organism>
<evidence type="ECO:0000259" key="9">
    <source>
        <dbReference type="Pfam" id="PF00345"/>
    </source>
</evidence>
<dbReference type="Proteomes" id="UP000032869">
    <property type="component" value="Unassembled WGS sequence"/>
</dbReference>
<dbReference type="PROSITE" id="PS00635">
    <property type="entry name" value="PILI_CHAPERONE"/>
    <property type="match status" value="1"/>
</dbReference>
<comment type="similarity">
    <text evidence="2 7">Belongs to the periplasmic pilus chaperone family.</text>
</comment>
<dbReference type="FunFam" id="2.60.40.10:FF:000458">
    <property type="entry name" value="Molecular chaperone FimC"/>
    <property type="match status" value="1"/>
</dbReference>
<sequence>MNAIKIFSILTISAFMPAQQANAAIALDRTRIIFDGDNKSISVSISNQNNELPYLAQGWIEDERGKKIESPLVVLPPLQRVEPGAKSLVKIQGMPAVNALPQDRETLFYFNLREIPPKVGKINTLQIALQTRVKLFYRPKPIQANQQDYADPWQKKLTLTREGDKYRIHNPTPYYVTLSAVMPSVNGKRIDDFNPIMVAPKGSDILNVKAALLGSSPVISYINDFGGRPQLIFNCNGTHCSVKENKPG</sequence>
<dbReference type="InterPro" id="IPR050643">
    <property type="entry name" value="Periplasmic_pilus_chap"/>
</dbReference>
<evidence type="ECO:0000256" key="3">
    <source>
        <dbReference type="ARBA" id="ARBA00022558"/>
    </source>
</evidence>
<name>A0A093SGK1_9GAMM</name>
<dbReference type="InterPro" id="IPR016148">
    <property type="entry name" value="Pili_assmbl_chaperone_C"/>
</dbReference>
<evidence type="ECO:0000256" key="4">
    <source>
        <dbReference type="ARBA" id="ARBA00022729"/>
    </source>
</evidence>
<dbReference type="InterPro" id="IPR013783">
    <property type="entry name" value="Ig-like_fold"/>
</dbReference>
<evidence type="ECO:0000259" key="10">
    <source>
        <dbReference type="Pfam" id="PF02753"/>
    </source>
</evidence>
<dbReference type="PANTHER" id="PTHR30251:SF6">
    <property type="entry name" value="FIMBRIAL CHAPERONE YFCS-RELATED"/>
    <property type="match status" value="1"/>
</dbReference>
<dbReference type="GO" id="GO:0030288">
    <property type="term" value="C:outer membrane-bounded periplasmic space"/>
    <property type="evidence" value="ECO:0007669"/>
    <property type="project" value="InterPro"/>
</dbReference>
<dbReference type="Pfam" id="PF00345">
    <property type="entry name" value="PapD_N"/>
    <property type="match status" value="1"/>
</dbReference>
<feature type="chain" id="PRO_5001887103" evidence="8">
    <location>
        <begin position="24"/>
        <end position="248"/>
    </location>
</feature>
<feature type="domain" description="Pili assembly chaperone C-terminal" evidence="10">
    <location>
        <begin position="168"/>
        <end position="228"/>
    </location>
</feature>
<dbReference type="InterPro" id="IPR016147">
    <property type="entry name" value="Pili_assmbl_chaperone_N"/>
</dbReference>
<feature type="signal peptide" evidence="8">
    <location>
        <begin position="1"/>
        <end position="23"/>
    </location>
</feature>
<evidence type="ECO:0000313" key="14">
    <source>
        <dbReference type="Proteomes" id="UP000032874"/>
    </source>
</evidence>
<dbReference type="AlphaFoldDB" id="A0A093SGK1"/>
<dbReference type="InterPro" id="IPR001829">
    <property type="entry name" value="Pili_assmbl_chaperone_bac"/>
</dbReference>
<dbReference type="GO" id="GO:0071555">
    <property type="term" value="P:cell wall organization"/>
    <property type="evidence" value="ECO:0007669"/>
    <property type="project" value="InterPro"/>
</dbReference>
<proteinExistence type="inferred from homology"/>
<evidence type="ECO:0000313" key="12">
    <source>
        <dbReference type="EMBL" id="KFX14320.1"/>
    </source>
</evidence>
<reference evidence="13 14" key="1">
    <citation type="submission" date="2014-08" db="EMBL/GenBank/DDBJ databases">
        <title>Genome sequences of NCPPB Pectobacterium isolates.</title>
        <authorList>
            <person name="Glover R.H."/>
            <person name="Sapp M."/>
            <person name="Elphinstone J."/>
        </authorList>
    </citation>
    <scope>NUCLEOTIDE SEQUENCE [LARGE SCALE GENOMIC DNA]</scope>
    <source>
        <strain evidence="12 13">NCPPB 2793</strain>
        <strain evidence="11 14">NCPPB 2795</strain>
    </source>
</reference>
<dbReference type="PRINTS" id="PR00969">
    <property type="entry name" value="CHAPERONPILI"/>
</dbReference>
<evidence type="ECO:0000256" key="8">
    <source>
        <dbReference type="SAM" id="SignalP"/>
    </source>
</evidence>
<protein>
    <submittedName>
        <fullName evidence="11">Molecular chaperone</fullName>
    </submittedName>
</protein>
<keyword evidence="3" id="KW-1029">Fimbrium biogenesis</keyword>
<dbReference type="SUPFAM" id="SSF49584">
    <property type="entry name" value="Periplasmic chaperone C-domain"/>
    <property type="match status" value="1"/>
</dbReference>
<evidence type="ECO:0000256" key="1">
    <source>
        <dbReference type="ARBA" id="ARBA00004418"/>
    </source>
</evidence>
<dbReference type="OrthoDB" id="9131059at2"/>
<dbReference type="RefSeq" id="WP_039308323.1">
    <property type="nucleotide sequence ID" value="NZ_JAODTE010000003.1"/>
</dbReference>
<dbReference type="EMBL" id="JQHL01000018">
    <property type="protein sequence ID" value="KFX14320.1"/>
    <property type="molecule type" value="Genomic_DNA"/>
</dbReference>
<keyword evidence="6 7" id="KW-0143">Chaperone</keyword>
<comment type="subcellular location">
    <subcellularLocation>
        <location evidence="1 7">Periplasm</location>
    </subcellularLocation>
</comment>
<dbReference type="PANTHER" id="PTHR30251">
    <property type="entry name" value="PILUS ASSEMBLY CHAPERONE"/>
    <property type="match status" value="1"/>
</dbReference>